<accession>A0A6I3LI63</accession>
<evidence type="ECO:0000256" key="1">
    <source>
        <dbReference type="PROSITE-ProRule" id="PRU00473"/>
    </source>
</evidence>
<dbReference type="PANTHER" id="PTHR30329">
    <property type="entry name" value="STATOR ELEMENT OF FLAGELLAR MOTOR COMPLEX"/>
    <property type="match status" value="1"/>
</dbReference>
<evidence type="ECO:0000259" key="3">
    <source>
        <dbReference type="PROSITE" id="PS51123"/>
    </source>
</evidence>
<keyword evidence="2" id="KW-0175">Coiled coil</keyword>
<sequence>MNLRTIVLGLIATALLSSCVTRRLYNDLEEQYQEALKENDNLSNDLAMLNSSNSDLEKGKKELAKQLKELQEERKNLNAEIIAAENRLKDLEQSYKTLQKNNRDALEAEAARLSSAKSELASKSTRIAELEAILAANDKQMRDLKESLSSALNAFEGKGLSIEQKNGRVYVSMENKLLFRSGSWSVNQEGAQAVNELSKVLANNPHITVLIEGHTDNDKIVGQLGEGVKTNWDLSTKRALAIVEIITSNPDIVKSNITAAGRSEYAPLQSNDTPEGKAKNRRIEVILTPNLDKINSMLNAL</sequence>
<dbReference type="GO" id="GO:0016020">
    <property type="term" value="C:membrane"/>
    <property type="evidence" value="ECO:0007669"/>
    <property type="project" value="UniProtKB-UniRule"/>
</dbReference>
<dbReference type="RefSeq" id="WP_155091980.1">
    <property type="nucleotide sequence ID" value="NZ_CP102754.1"/>
</dbReference>
<dbReference type="EMBL" id="WMJX01000011">
    <property type="protein sequence ID" value="MTG97943.1"/>
    <property type="molecule type" value="Genomic_DNA"/>
</dbReference>
<keyword evidence="5" id="KW-1185">Reference proteome</keyword>
<organism evidence="4 5">
    <name type="scientific">Myroides albus</name>
    <dbReference type="NCBI Taxonomy" id="2562892"/>
    <lineage>
        <taxon>Bacteria</taxon>
        <taxon>Pseudomonadati</taxon>
        <taxon>Bacteroidota</taxon>
        <taxon>Flavobacteriia</taxon>
        <taxon>Flavobacteriales</taxon>
        <taxon>Flavobacteriaceae</taxon>
        <taxon>Myroides</taxon>
    </lineage>
</organism>
<protein>
    <submittedName>
        <fullName evidence="4">OmpA family protein</fullName>
    </submittedName>
</protein>
<dbReference type="Proteomes" id="UP000438760">
    <property type="component" value="Unassembled WGS sequence"/>
</dbReference>
<reference evidence="4 5" key="1">
    <citation type="submission" date="2019-11" db="EMBL/GenBank/DDBJ databases">
        <title>Genome of Strain BIT-d1.</title>
        <authorList>
            <person name="Yang Y."/>
        </authorList>
    </citation>
    <scope>NUCLEOTIDE SEQUENCE [LARGE SCALE GENOMIC DNA]</scope>
    <source>
        <strain evidence="4 5">BIT-d1</strain>
    </source>
</reference>
<dbReference type="Pfam" id="PF00691">
    <property type="entry name" value="OmpA"/>
    <property type="match status" value="1"/>
</dbReference>
<dbReference type="Gene3D" id="3.30.1330.60">
    <property type="entry name" value="OmpA-like domain"/>
    <property type="match status" value="1"/>
</dbReference>
<proteinExistence type="predicted"/>
<dbReference type="Gene3D" id="1.10.287.1490">
    <property type="match status" value="1"/>
</dbReference>
<comment type="caution">
    <text evidence="4">The sequence shown here is derived from an EMBL/GenBank/DDBJ whole genome shotgun (WGS) entry which is preliminary data.</text>
</comment>
<dbReference type="PROSITE" id="PS51257">
    <property type="entry name" value="PROKAR_LIPOPROTEIN"/>
    <property type="match status" value="1"/>
</dbReference>
<dbReference type="InterPro" id="IPR036737">
    <property type="entry name" value="OmpA-like_sf"/>
</dbReference>
<evidence type="ECO:0000313" key="4">
    <source>
        <dbReference type="EMBL" id="MTG97943.1"/>
    </source>
</evidence>
<dbReference type="InterPro" id="IPR006665">
    <property type="entry name" value="OmpA-like"/>
</dbReference>
<feature type="coiled-coil region" evidence="2">
    <location>
        <begin position="25"/>
        <end position="147"/>
    </location>
</feature>
<dbReference type="InterPro" id="IPR050330">
    <property type="entry name" value="Bact_OuterMem_StrucFunc"/>
</dbReference>
<dbReference type="AlphaFoldDB" id="A0A6I3LI63"/>
<evidence type="ECO:0000256" key="2">
    <source>
        <dbReference type="SAM" id="Coils"/>
    </source>
</evidence>
<keyword evidence="1" id="KW-0472">Membrane</keyword>
<evidence type="ECO:0000313" key="5">
    <source>
        <dbReference type="Proteomes" id="UP000438760"/>
    </source>
</evidence>
<dbReference type="SUPFAM" id="SSF103088">
    <property type="entry name" value="OmpA-like"/>
    <property type="match status" value="1"/>
</dbReference>
<feature type="domain" description="OmpA-like" evidence="3">
    <location>
        <begin position="166"/>
        <end position="291"/>
    </location>
</feature>
<dbReference type="OrthoDB" id="9815217at2"/>
<dbReference type="PROSITE" id="PS51123">
    <property type="entry name" value="OMPA_2"/>
    <property type="match status" value="1"/>
</dbReference>
<name>A0A6I3LI63_9FLAO</name>
<dbReference type="PANTHER" id="PTHR30329:SF21">
    <property type="entry name" value="LIPOPROTEIN YIAD-RELATED"/>
    <property type="match status" value="1"/>
</dbReference>
<gene>
    <name evidence="4" type="ORF">GJV76_07270</name>
</gene>
<dbReference type="CDD" id="cd07185">
    <property type="entry name" value="OmpA_C-like"/>
    <property type="match status" value="1"/>
</dbReference>